<dbReference type="Gene3D" id="1.10.10.1440">
    <property type="entry name" value="PHAX RNA-binding domain"/>
    <property type="match status" value="1"/>
</dbReference>
<evidence type="ECO:0000313" key="14">
    <source>
        <dbReference type="Proteomes" id="UP000494206"/>
    </source>
</evidence>
<evidence type="ECO:0000256" key="1">
    <source>
        <dbReference type="ARBA" id="ARBA00004123"/>
    </source>
</evidence>
<comment type="similarity">
    <text evidence="3">Belongs to the PHAX family.</text>
</comment>
<dbReference type="EMBL" id="CADEPM010000003">
    <property type="protein sequence ID" value="CAB3401711.1"/>
    <property type="molecule type" value="Genomic_DNA"/>
</dbReference>
<reference evidence="13 14" key="1">
    <citation type="submission" date="2020-04" db="EMBL/GenBank/DDBJ databases">
        <authorList>
            <person name="Laetsch R D."/>
            <person name="Stevens L."/>
            <person name="Kumar S."/>
            <person name="Blaxter L. M."/>
        </authorList>
    </citation>
    <scope>NUCLEOTIDE SEQUENCE [LARGE SCALE GENOMIC DNA]</scope>
</reference>
<dbReference type="AlphaFoldDB" id="A0A8S1EKW7"/>
<keyword evidence="5" id="KW-0813">Transport</keyword>
<feature type="region of interest" description="Disordered" evidence="11">
    <location>
        <begin position="1"/>
        <end position="162"/>
    </location>
</feature>
<dbReference type="GO" id="GO:0015031">
    <property type="term" value="P:protein transport"/>
    <property type="evidence" value="ECO:0007669"/>
    <property type="project" value="UniProtKB-KW"/>
</dbReference>
<evidence type="ECO:0000256" key="4">
    <source>
        <dbReference type="ARBA" id="ARBA00016856"/>
    </source>
</evidence>
<dbReference type="PANTHER" id="PTHR13135">
    <property type="entry name" value="CYTOSOLIC RESINIFERATOXIN BINDING PROTEIN RBP-26"/>
    <property type="match status" value="1"/>
</dbReference>
<evidence type="ECO:0000256" key="9">
    <source>
        <dbReference type="ARBA" id="ARBA00023242"/>
    </source>
</evidence>
<keyword evidence="7" id="KW-0694">RNA-binding</keyword>
<feature type="compositionally biased region" description="Acidic residues" evidence="11">
    <location>
        <begin position="10"/>
        <end position="19"/>
    </location>
</feature>
<evidence type="ECO:0000256" key="10">
    <source>
        <dbReference type="ARBA" id="ARBA00030834"/>
    </source>
</evidence>
<feature type="compositionally biased region" description="Basic and acidic residues" evidence="11">
    <location>
        <begin position="122"/>
        <end position="137"/>
    </location>
</feature>
<evidence type="ECO:0000256" key="3">
    <source>
        <dbReference type="ARBA" id="ARBA00006094"/>
    </source>
</evidence>
<feature type="compositionally biased region" description="Basic residues" evidence="11">
    <location>
        <begin position="152"/>
        <end position="162"/>
    </location>
</feature>
<feature type="region of interest" description="Disordered" evidence="11">
    <location>
        <begin position="307"/>
        <end position="336"/>
    </location>
</feature>
<evidence type="ECO:0000313" key="13">
    <source>
        <dbReference type="EMBL" id="CAB3401711.1"/>
    </source>
</evidence>
<evidence type="ECO:0000256" key="8">
    <source>
        <dbReference type="ARBA" id="ARBA00022927"/>
    </source>
</evidence>
<evidence type="ECO:0000256" key="5">
    <source>
        <dbReference type="ARBA" id="ARBA00022448"/>
    </source>
</evidence>
<sequence>MSFRKRRNESDEESDEDCDLPIRRDDEDPSDGPSNAKKSRNLWSDMLVEEQLLKEGKKLELDKPHTKKKTTIHRGPESYVMPKDERNAKKQADAEAAECRHETPASDDPFGDTPDAPSENFGVKKADEKARRSHDGWWTKPGHARNFGGRGGGHHHPHNKWHPTKTSALLAPEYSLESLLSAEFMEGLPLAQLGEQMARVLGEKEPATISKIVEAIGEANARKLFEKTRETEKNGGMMTKDGSRRRTPGGVMILYFREDPDVADDVKDAIFGDMRNNVKEHRKQSRKRAHDFNTKLEDMKRVMEGAAAVEKKADGSEKIEDGEDVERKTKEEMETN</sequence>
<dbReference type="PANTHER" id="PTHR13135:SF0">
    <property type="entry name" value="PHOSPHORYLATED ADAPTER RNA EXPORT PROTEIN"/>
    <property type="match status" value="1"/>
</dbReference>
<evidence type="ECO:0000259" key="12">
    <source>
        <dbReference type="Pfam" id="PF10258"/>
    </source>
</evidence>
<dbReference type="GO" id="GO:0006408">
    <property type="term" value="P:snRNA export from nucleus"/>
    <property type="evidence" value="ECO:0007669"/>
    <property type="project" value="InterPro"/>
</dbReference>
<dbReference type="Pfam" id="PF10258">
    <property type="entry name" value="PHAX_RNA-bd"/>
    <property type="match status" value="1"/>
</dbReference>
<keyword evidence="8" id="KW-0653">Protein transport</keyword>
<dbReference type="Proteomes" id="UP000494206">
    <property type="component" value="Unassembled WGS sequence"/>
</dbReference>
<dbReference type="InterPro" id="IPR039047">
    <property type="entry name" value="PHAX"/>
</dbReference>
<comment type="caution">
    <text evidence="13">The sequence shown here is derived from an EMBL/GenBank/DDBJ whole genome shotgun (WGS) entry which is preliminary data.</text>
</comment>
<organism evidence="13 14">
    <name type="scientific">Caenorhabditis bovis</name>
    <dbReference type="NCBI Taxonomy" id="2654633"/>
    <lineage>
        <taxon>Eukaryota</taxon>
        <taxon>Metazoa</taxon>
        <taxon>Ecdysozoa</taxon>
        <taxon>Nematoda</taxon>
        <taxon>Chromadorea</taxon>
        <taxon>Rhabditida</taxon>
        <taxon>Rhabditina</taxon>
        <taxon>Rhabditomorpha</taxon>
        <taxon>Rhabditoidea</taxon>
        <taxon>Rhabditidae</taxon>
        <taxon>Peloderinae</taxon>
        <taxon>Caenorhabditis</taxon>
    </lineage>
</organism>
<keyword evidence="9" id="KW-0539">Nucleus</keyword>
<dbReference type="InterPro" id="IPR019385">
    <property type="entry name" value="PHAX_RNA-binding_domain"/>
</dbReference>
<dbReference type="GO" id="GO:0005737">
    <property type="term" value="C:cytoplasm"/>
    <property type="evidence" value="ECO:0007669"/>
    <property type="project" value="UniProtKB-SubCell"/>
</dbReference>
<proteinExistence type="inferred from homology"/>
<evidence type="ECO:0000256" key="7">
    <source>
        <dbReference type="ARBA" id="ARBA00022884"/>
    </source>
</evidence>
<name>A0A8S1EKW7_9PELO</name>
<feature type="domain" description="Phosphorylated adapter RNA export protein RNA-binding" evidence="12">
    <location>
        <begin position="195"/>
        <end position="275"/>
    </location>
</feature>
<accession>A0A8S1EKW7</accession>
<keyword evidence="6" id="KW-0963">Cytoplasm</keyword>
<dbReference type="GO" id="GO:0003723">
    <property type="term" value="F:RNA binding"/>
    <property type="evidence" value="ECO:0007669"/>
    <property type="project" value="UniProtKB-KW"/>
</dbReference>
<gene>
    <name evidence="13" type="ORF">CBOVIS_LOCUS4420</name>
</gene>
<evidence type="ECO:0000256" key="11">
    <source>
        <dbReference type="SAM" id="MobiDB-lite"/>
    </source>
</evidence>
<protein>
    <recommendedName>
        <fullName evidence="4">Phosphorylated adapter RNA export protein</fullName>
    </recommendedName>
    <alternativeName>
        <fullName evidence="10">RNA U small nuclear RNA export adapter protein</fullName>
    </alternativeName>
</protein>
<dbReference type="InterPro" id="IPR038092">
    <property type="entry name" value="PHAX_RNA-binding_sf"/>
</dbReference>
<dbReference type="GO" id="GO:0005634">
    <property type="term" value="C:nucleus"/>
    <property type="evidence" value="ECO:0007669"/>
    <property type="project" value="UniProtKB-SubCell"/>
</dbReference>
<dbReference type="OrthoDB" id="20573at2759"/>
<keyword evidence="14" id="KW-1185">Reference proteome</keyword>
<comment type="subcellular location">
    <subcellularLocation>
        <location evidence="2">Cytoplasm</location>
    </subcellularLocation>
    <subcellularLocation>
        <location evidence="1">Nucleus</location>
    </subcellularLocation>
</comment>
<feature type="compositionally biased region" description="Basic and acidic residues" evidence="11">
    <location>
        <begin position="82"/>
        <end position="104"/>
    </location>
</feature>
<evidence type="ECO:0000256" key="6">
    <source>
        <dbReference type="ARBA" id="ARBA00022490"/>
    </source>
</evidence>
<evidence type="ECO:0000256" key="2">
    <source>
        <dbReference type="ARBA" id="ARBA00004496"/>
    </source>
</evidence>
<feature type="compositionally biased region" description="Basic and acidic residues" evidence="11">
    <location>
        <begin position="51"/>
        <end position="64"/>
    </location>
</feature>